<reference evidence="1" key="2">
    <citation type="submission" date="2022-06" db="UniProtKB">
        <authorList>
            <consortium name="EnsemblMetazoa"/>
        </authorList>
    </citation>
    <scope>IDENTIFICATION</scope>
    <source>
        <strain evidence="1">PS312</strain>
    </source>
</reference>
<reference evidence="2" key="1">
    <citation type="journal article" date="2008" name="Nat. Genet.">
        <title>The Pristionchus pacificus genome provides a unique perspective on nematode lifestyle and parasitism.</title>
        <authorList>
            <person name="Dieterich C."/>
            <person name="Clifton S.W."/>
            <person name="Schuster L.N."/>
            <person name="Chinwalla A."/>
            <person name="Delehaunty K."/>
            <person name="Dinkelacker I."/>
            <person name="Fulton L."/>
            <person name="Fulton R."/>
            <person name="Godfrey J."/>
            <person name="Minx P."/>
            <person name="Mitreva M."/>
            <person name="Roeseler W."/>
            <person name="Tian H."/>
            <person name="Witte H."/>
            <person name="Yang S.P."/>
            <person name="Wilson R.K."/>
            <person name="Sommer R.J."/>
        </authorList>
    </citation>
    <scope>NUCLEOTIDE SEQUENCE [LARGE SCALE GENOMIC DNA]</scope>
    <source>
        <strain evidence="2">PS312</strain>
    </source>
</reference>
<gene>
    <name evidence="1" type="primary">WBGene00115944</name>
</gene>
<name>A0A2A6BEQ1_PRIPA</name>
<accession>A0A2A6BEQ1</accession>
<evidence type="ECO:0000313" key="2">
    <source>
        <dbReference type="Proteomes" id="UP000005239"/>
    </source>
</evidence>
<protein>
    <submittedName>
        <fullName evidence="1">Uncharacterized protein</fullName>
    </submittedName>
</protein>
<dbReference type="AlphaFoldDB" id="A0A2A6BEQ1"/>
<accession>A0A8R1YLU6</accession>
<dbReference type="Proteomes" id="UP000005239">
    <property type="component" value="Unassembled WGS sequence"/>
</dbReference>
<evidence type="ECO:0000313" key="1">
    <source>
        <dbReference type="EnsemblMetazoa" id="PPA26390.1"/>
    </source>
</evidence>
<dbReference type="EnsemblMetazoa" id="PPA26390.1">
    <property type="protein sequence ID" value="PPA26390.1"/>
    <property type="gene ID" value="WBGene00115944"/>
</dbReference>
<sequence length="120" mass="13732">MTSIYFSAKEFHKPPTVHVREGQSTHEVLFCNKNPNAVSIQTTIAEETKNMLEVNEMGKIFVVPQTENDRADRKTITFTLHINNVKNVKEFSINFRMVSTFSSHSLFLLISLAVVRSLFL</sequence>
<proteinExistence type="predicted"/>
<organism evidence="1 2">
    <name type="scientific">Pristionchus pacificus</name>
    <name type="common">Parasitic nematode worm</name>
    <dbReference type="NCBI Taxonomy" id="54126"/>
    <lineage>
        <taxon>Eukaryota</taxon>
        <taxon>Metazoa</taxon>
        <taxon>Ecdysozoa</taxon>
        <taxon>Nematoda</taxon>
        <taxon>Chromadorea</taxon>
        <taxon>Rhabditida</taxon>
        <taxon>Rhabditina</taxon>
        <taxon>Diplogasteromorpha</taxon>
        <taxon>Diplogasteroidea</taxon>
        <taxon>Neodiplogasteridae</taxon>
        <taxon>Pristionchus</taxon>
    </lineage>
</organism>
<keyword evidence="2" id="KW-1185">Reference proteome</keyword>